<comment type="catalytic activity">
    <reaction evidence="1 10">
        <text>Endonucleolytic cleavage of DNA to give random double-stranded fragments with terminal 5'-phosphates, ATP is simultaneously hydrolyzed.</text>
        <dbReference type="EC" id="3.1.21.3"/>
    </reaction>
</comment>
<evidence type="ECO:0000256" key="3">
    <source>
        <dbReference type="ARBA" id="ARBA00022722"/>
    </source>
</evidence>
<dbReference type="Gene3D" id="3.90.1570.50">
    <property type="match status" value="1"/>
</dbReference>
<organism evidence="13 14">
    <name type="scientific">Algibacter agarivorans</name>
    <dbReference type="NCBI Taxonomy" id="1109741"/>
    <lineage>
        <taxon>Bacteria</taxon>
        <taxon>Pseudomonadati</taxon>
        <taxon>Bacteroidota</taxon>
        <taxon>Flavobacteriia</taxon>
        <taxon>Flavobacteriales</taxon>
        <taxon>Flavobacteriaceae</taxon>
        <taxon>Algibacter</taxon>
    </lineage>
</organism>
<reference evidence="14" key="1">
    <citation type="journal article" date="2019" name="Int. J. Syst. Evol. Microbiol.">
        <title>The Global Catalogue of Microorganisms (GCM) 10K type strain sequencing project: providing services to taxonomists for standard genome sequencing and annotation.</title>
        <authorList>
            <consortium name="The Broad Institute Genomics Platform"/>
            <consortium name="The Broad Institute Genome Sequencing Center for Infectious Disease"/>
            <person name="Wu L."/>
            <person name="Ma J."/>
        </authorList>
    </citation>
    <scope>NUCLEOTIDE SEQUENCE [LARGE SCALE GENOMIC DNA]</scope>
    <source>
        <strain evidence="14">JCM 18285</strain>
    </source>
</reference>
<evidence type="ECO:0000256" key="5">
    <source>
        <dbReference type="ARBA" id="ARBA00022747"/>
    </source>
</evidence>
<evidence type="ECO:0000256" key="10">
    <source>
        <dbReference type="RuleBase" id="RU364115"/>
    </source>
</evidence>
<proteinExistence type="inferred from homology"/>
<dbReference type="GO" id="GO:0004519">
    <property type="term" value="F:endonuclease activity"/>
    <property type="evidence" value="ECO:0007669"/>
    <property type="project" value="UniProtKB-KW"/>
</dbReference>
<dbReference type="PROSITE" id="PS51192">
    <property type="entry name" value="HELICASE_ATP_BIND_1"/>
    <property type="match status" value="1"/>
</dbReference>
<keyword evidence="9 10" id="KW-0238">DNA-binding</keyword>
<keyword evidence="5 10" id="KW-0680">Restriction system</keyword>
<evidence type="ECO:0000313" key="14">
    <source>
        <dbReference type="Proteomes" id="UP001501302"/>
    </source>
</evidence>
<dbReference type="SMART" id="SM00487">
    <property type="entry name" value="DEXDc"/>
    <property type="match status" value="1"/>
</dbReference>
<dbReference type="Pfam" id="PF04313">
    <property type="entry name" value="HSDR_N"/>
    <property type="match status" value="1"/>
</dbReference>
<dbReference type="EMBL" id="BAABJJ010000001">
    <property type="protein sequence ID" value="GAA4932809.1"/>
    <property type="molecule type" value="Genomic_DNA"/>
</dbReference>
<evidence type="ECO:0000256" key="1">
    <source>
        <dbReference type="ARBA" id="ARBA00000851"/>
    </source>
</evidence>
<evidence type="ECO:0000256" key="6">
    <source>
        <dbReference type="ARBA" id="ARBA00022759"/>
    </source>
</evidence>
<gene>
    <name evidence="13" type="ORF">GCM10023314_01490</name>
</gene>
<dbReference type="NCBIfam" id="TIGR00348">
    <property type="entry name" value="hsdR"/>
    <property type="match status" value="1"/>
</dbReference>
<dbReference type="Pfam" id="PF22679">
    <property type="entry name" value="T1R_D3-like"/>
    <property type="match status" value="1"/>
</dbReference>
<name>A0ABP9G997_9FLAO</name>
<comment type="function">
    <text evidence="10">Subunit R is required for both nuclease and ATPase activities, but not for modification.</text>
</comment>
<dbReference type="InterPro" id="IPR027417">
    <property type="entry name" value="P-loop_NTPase"/>
</dbReference>
<comment type="caution">
    <text evidence="13">The sequence shown here is derived from an EMBL/GenBank/DDBJ whole genome shotgun (WGS) entry which is preliminary data.</text>
</comment>
<dbReference type="InterPro" id="IPR040980">
    <property type="entry name" value="SWI2_SNF2"/>
</dbReference>
<dbReference type="InterPro" id="IPR051268">
    <property type="entry name" value="Type-I_R_enzyme_R_subunit"/>
</dbReference>
<evidence type="ECO:0000259" key="12">
    <source>
        <dbReference type="PROSITE" id="PS51192"/>
    </source>
</evidence>
<evidence type="ECO:0000256" key="8">
    <source>
        <dbReference type="ARBA" id="ARBA00022840"/>
    </source>
</evidence>
<dbReference type="InterPro" id="IPR014001">
    <property type="entry name" value="Helicase_ATP-bd"/>
</dbReference>
<keyword evidence="11" id="KW-0175">Coiled coil</keyword>
<dbReference type="InterPro" id="IPR007409">
    <property type="entry name" value="Restrct_endonuc_type1_HsdR_N"/>
</dbReference>
<evidence type="ECO:0000256" key="11">
    <source>
        <dbReference type="SAM" id="Coils"/>
    </source>
</evidence>
<feature type="domain" description="Helicase ATP-binding" evidence="12">
    <location>
        <begin position="296"/>
        <end position="455"/>
    </location>
</feature>
<evidence type="ECO:0000256" key="7">
    <source>
        <dbReference type="ARBA" id="ARBA00022801"/>
    </source>
</evidence>
<dbReference type="CDD" id="cd22332">
    <property type="entry name" value="HsdR_N"/>
    <property type="match status" value="1"/>
</dbReference>
<dbReference type="EC" id="3.1.21.3" evidence="10"/>
<feature type="coiled-coil region" evidence="11">
    <location>
        <begin position="562"/>
        <end position="589"/>
    </location>
</feature>
<dbReference type="PANTHER" id="PTHR30195:SF15">
    <property type="entry name" value="TYPE I RESTRICTION ENZYME HINDI ENDONUCLEASE SUBUNIT"/>
    <property type="match status" value="1"/>
</dbReference>
<keyword evidence="6 13" id="KW-0255">Endonuclease</keyword>
<dbReference type="InterPro" id="IPR055180">
    <property type="entry name" value="HsdR_RecA-like_helicase_dom_2"/>
</dbReference>
<dbReference type="SUPFAM" id="SSF52540">
    <property type="entry name" value="P-loop containing nucleoside triphosphate hydrolases"/>
    <property type="match status" value="2"/>
</dbReference>
<dbReference type="CDD" id="cd18800">
    <property type="entry name" value="SF2_C_EcoR124I-like"/>
    <property type="match status" value="1"/>
</dbReference>
<dbReference type="Proteomes" id="UP001501302">
    <property type="component" value="Unassembled WGS sequence"/>
</dbReference>
<accession>A0ABP9G997</accession>
<keyword evidence="4 10" id="KW-0547">Nucleotide-binding</keyword>
<protein>
    <recommendedName>
        <fullName evidence="10">Type I restriction enzyme endonuclease subunit</fullName>
        <shortName evidence="10">R protein</shortName>
        <ecNumber evidence="10">3.1.21.3</ecNumber>
    </recommendedName>
</protein>
<comment type="similarity">
    <text evidence="2 10">Belongs to the HsdR family.</text>
</comment>
<dbReference type="PANTHER" id="PTHR30195">
    <property type="entry name" value="TYPE I SITE-SPECIFIC DEOXYRIBONUCLEASE PROTEIN SUBUNIT M AND R"/>
    <property type="match status" value="1"/>
</dbReference>
<dbReference type="RefSeq" id="WP_345189550.1">
    <property type="nucleotide sequence ID" value="NZ_BAABJJ010000001.1"/>
</dbReference>
<evidence type="ECO:0000256" key="2">
    <source>
        <dbReference type="ARBA" id="ARBA00008598"/>
    </source>
</evidence>
<evidence type="ECO:0000256" key="4">
    <source>
        <dbReference type="ARBA" id="ARBA00022741"/>
    </source>
</evidence>
<keyword evidence="7 10" id="KW-0378">Hydrolase</keyword>
<evidence type="ECO:0000313" key="13">
    <source>
        <dbReference type="EMBL" id="GAA4932809.1"/>
    </source>
</evidence>
<keyword evidence="3" id="KW-0540">Nuclease</keyword>
<comment type="subunit">
    <text evidence="10">The type I restriction/modification system is composed of three polypeptides R, M and S.</text>
</comment>
<dbReference type="Pfam" id="PF18766">
    <property type="entry name" value="SWI2_SNF2"/>
    <property type="match status" value="1"/>
</dbReference>
<evidence type="ECO:0000256" key="9">
    <source>
        <dbReference type="ARBA" id="ARBA00023125"/>
    </source>
</evidence>
<sequence>MIKDYSEDQLIEQPCMDIFQELTWEVANVYEGETFGEHGTLGRDSEADVILRTRFYSAIKALNPNLPQQAYDLAYETINSDEAAKGLVEINFDKYNFLKDGISVTYKDAKGEIVRNKKIKVFDFETPENNNFIAVQQLWMEGKSKRKKRPDVVGFVNGLPLVFIELKGINVKLRAAYEKNLKDYKNTIPKIFHCNAFVIISNGIESKVGSISSKYEHFNDWKRISEEDEGVVSLDIIIKGTCEKSRLLDLFENFILFDTSIGSITKLVARNHQFIGVNKAINHFQETRQKAKDGIISIKDAQKLGVFWHSQGSGKSYSMVFLCQKILRVLGGGYTFLLVTDRNELDKQIYGTFAGVGAVKDKTARATSGTHLKELLQTDRRFLFSIIHKFNFDEQITDRDNIIVLSDEAHRTNGGSLAMNLRKALPNASFIGFTGTPLFKDDELTKRIFGDYVSKYDFKRSIEDGATVPLYYENRGEKLKLDNPQINQEIREAIEAQDLDSNQEDKLKRLFAREYPILTSEKRLRAIAKDIVEHFNTRGYKGKAMLVALDKVTAVKMYDYITEAWSEYLEQQQEEIQKIQDEQEQINRQQQWNWSKETEIAVVVSHEQNEIEKFEAWGLDIEPHRLKLNTSDLEKDFKDEDHPFRFAIVCAMWITGFDVKSLSTMYIDKPLKSHTLMQTIARANRVHKDKNNGLIVDYIETYKALLEALAIYGDSDNKGGSEGAEDAPVKPLEELVAELEEAVKTTELFLKDECKFKLSKIVEAKDNLHRIKHMQEGYNAICVTDEAKAKFGVLARELFKKYKALMPDKAIYEFQEKRDAINALYTMINAKIEEADVTHIVKQVQDVVNKSIESLNLELEKIEGYGQKIDISSLDFKKIEEEFLKVKGNQNIAVQSLKDKVSKKLSRLLDQNPLRIDFYERYQEIIDDYNRGKEYRSIKEIFDELVVLLGDLSEEGQRAQKEGLEEDELMVFDMLIADKKISDKEKAKVKDAARKLLERLKDNEFKVDKWAEKTQTASAVRKVIEDYLYVELPSPSYDDDFSIKAELLFHEFKTRYAKFGGEAA</sequence>
<dbReference type="Gene3D" id="3.40.50.300">
    <property type="entry name" value="P-loop containing nucleotide triphosphate hydrolases"/>
    <property type="match status" value="2"/>
</dbReference>
<dbReference type="InterPro" id="IPR004473">
    <property type="entry name" value="Restrct_endonuc_typeI_HsdR"/>
</dbReference>
<keyword evidence="14" id="KW-1185">Reference proteome</keyword>
<keyword evidence="8 10" id="KW-0067">ATP-binding</keyword>